<accession>A0ABW1GMA0</accession>
<feature type="transmembrane region" description="Helical" evidence="13">
    <location>
        <begin position="53"/>
        <end position="71"/>
    </location>
</feature>
<keyword evidence="15" id="KW-1185">Reference proteome</keyword>
<comment type="similarity">
    <text evidence="2">Belongs to the TMEM175 family.</text>
</comment>
<keyword evidence="9" id="KW-0406">Ion transport</keyword>
<gene>
    <name evidence="14" type="ORF">ACFP1B_15055</name>
</gene>
<feature type="transmembrane region" description="Helical" evidence="13">
    <location>
        <begin position="116"/>
        <end position="137"/>
    </location>
</feature>
<evidence type="ECO:0000256" key="12">
    <source>
        <dbReference type="ARBA" id="ARBA00034430"/>
    </source>
</evidence>
<feature type="transmembrane region" description="Helical" evidence="13">
    <location>
        <begin position="12"/>
        <end position="33"/>
    </location>
</feature>
<keyword evidence="4" id="KW-0633">Potassium transport</keyword>
<keyword evidence="5 13" id="KW-0812">Transmembrane</keyword>
<keyword evidence="3" id="KW-0813">Transport</keyword>
<evidence type="ECO:0000256" key="1">
    <source>
        <dbReference type="ARBA" id="ARBA00004141"/>
    </source>
</evidence>
<keyword evidence="8 13" id="KW-1133">Transmembrane helix</keyword>
<evidence type="ECO:0000256" key="6">
    <source>
        <dbReference type="ARBA" id="ARBA00022826"/>
    </source>
</evidence>
<evidence type="ECO:0000256" key="11">
    <source>
        <dbReference type="ARBA" id="ARBA00023303"/>
    </source>
</evidence>
<keyword evidence="6" id="KW-0631">Potassium channel</keyword>
<evidence type="ECO:0000313" key="14">
    <source>
        <dbReference type="EMBL" id="MFC5914737.1"/>
    </source>
</evidence>
<evidence type="ECO:0000256" key="13">
    <source>
        <dbReference type="SAM" id="Phobius"/>
    </source>
</evidence>
<comment type="subcellular location">
    <subcellularLocation>
        <location evidence="1">Membrane</location>
        <topology evidence="1">Multi-pass membrane protein</topology>
    </subcellularLocation>
</comment>
<keyword evidence="11" id="KW-0407">Ion channel</keyword>
<evidence type="ECO:0000256" key="7">
    <source>
        <dbReference type="ARBA" id="ARBA00022958"/>
    </source>
</evidence>
<proteinExistence type="inferred from homology"/>
<feature type="transmembrane region" description="Helical" evidence="13">
    <location>
        <begin position="91"/>
        <end position="110"/>
    </location>
</feature>
<feature type="transmembrane region" description="Helical" evidence="13">
    <location>
        <begin position="189"/>
        <end position="204"/>
    </location>
</feature>
<organism evidence="14 15">
    <name type="scientific">Streptomyces pulveraceus</name>
    <dbReference type="NCBI Taxonomy" id="68258"/>
    <lineage>
        <taxon>Bacteria</taxon>
        <taxon>Bacillati</taxon>
        <taxon>Actinomycetota</taxon>
        <taxon>Actinomycetes</taxon>
        <taxon>Kitasatosporales</taxon>
        <taxon>Streptomycetaceae</taxon>
        <taxon>Streptomyces</taxon>
    </lineage>
</organism>
<name>A0ABW1GMA0_9ACTN</name>
<feature type="transmembrane region" description="Helical" evidence="13">
    <location>
        <begin position="165"/>
        <end position="183"/>
    </location>
</feature>
<evidence type="ECO:0000256" key="5">
    <source>
        <dbReference type="ARBA" id="ARBA00022692"/>
    </source>
</evidence>
<dbReference type="Pfam" id="PF06736">
    <property type="entry name" value="TMEM175"/>
    <property type="match status" value="1"/>
</dbReference>
<keyword evidence="7" id="KW-0630">Potassium</keyword>
<dbReference type="PANTHER" id="PTHR31462">
    <property type="entry name" value="ENDOSOMAL/LYSOSOMAL POTASSIUM CHANNEL TMEM175"/>
    <property type="match status" value="1"/>
</dbReference>
<comment type="caution">
    <text evidence="14">The sequence shown here is derived from an EMBL/GenBank/DDBJ whole genome shotgun (WGS) entry which is preliminary data.</text>
</comment>
<dbReference type="EMBL" id="JBHSPU010000014">
    <property type="protein sequence ID" value="MFC5914737.1"/>
    <property type="molecule type" value="Genomic_DNA"/>
</dbReference>
<evidence type="ECO:0000256" key="9">
    <source>
        <dbReference type="ARBA" id="ARBA00023065"/>
    </source>
</evidence>
<comment type="catalytic activity">
    <reaction evidence="12">
        <text>K(+)(in) = K(+)(out)</text>
        <dbReference type="Rhea" id="RHEA:29463"/>
        <dbReference type="ChEBI" id="CHEBI:29103"/>
    </reaction>
</comment>
<dbReference type="PANTHER" id="PTHR31462:SF5">
    <property type="entry name" value="ENDOSOMAL_LYSOSOMAL PROTON CHANNEL TMEM175"/>
    <property type="match status" value="1"/>
</dbReference>
<reference evidence="15" key="1">
    <citation type="journal article" date="2019" name="Int. J. Syst. Evol. Microbiol.">
        <title>The Global Catalogue of Microorganisms (GCM) 10K type strain sequencing project: providing services to taxonomists for standard genome sequencing and annotation.</title>
        <authorList>
            <consortium name="The Broad Institute Genomics Platform"/>
            <consortium name="The Broad Institute Genome Sequencing Center for Infectious Disease"/>
            <person name="Wu L."/>
            <person name="Ma J."/>
        </authorList>
    </citation>
    <scope>NUCLEOTIDE SEQUENCE [LARGE SCALE GENOMIC DNA]</scope>
    <source>
        <strain evidence="15">JCM 4147</strain>
    </source>
</reference>
<dbReference type="RefSeq" id="WP_344517621.1">
    <property type="nucleotide sequence ID" value="NZ_BAAATU010000076.1"/>
</dbReference>
<evidence type="ECO:0000256" key="10">
    <source>
        <dbReference type="ARBA" id="ARBA00023136"/>
    </source>
</evidence>
<evidence type="ECO:0000256" key="2">
    <source>
        <dbReference type="ARBA" id="ARBA00006920"/>
    </source>
</evidence>
<keyword evidence="10 13" id="KW-0472">Membrane</keyword>
<evidence type="ECO:0000256" key="8">
    <source>
        <dbReference type="ARBA" id="ARBA00022989"/>
    </source>
</evidence>
<protein>
    <submittedName>
        <fullName evidence="14">TMEM175 family protein</fullName>
    </submittedName>
</protein>
<evidence type="ECO:0000313" key="15">
    <source>
        <dbReference type="Proteomes" id="UP001596200"/>
    </source>
</evidence>
<evidence type="ECO:0000256" key="3">
    <source>
        <dbReference type="ARBA" id="ARBA00022448"/>
    </source>
</evidence>
<dbReference type="InterPro" id="IPR010617">
    <property type="entry name" value="TMEM175-like"/>
</dbReference>
<dbReference type="Proteomes" id="UP001596200">
    <property type="component" value="Unassembled WGS sequence"/>
</dbReference>
<sequence>MNASEDGPDARNLARLIALSDGIFAIAMTLLVLDIHVTGDLDTAGFHRMLHELLPHIGAYALSFAILAGFWRDHRRILQLAHRVEGLSLRLELAGLGAIALLPFPTTLLSEYASRPLAVALYAATVIVIDLLQLAVLHTLRRERRTSGAGAYGVAEARSSGDRDIVTDLTVTVAVFGATVPIAFASPRAALWTWLALIPIKFALGRRARAHRQRGAH</sequence>
<evidence type="ECO:0000256" key="4">
    <source>
        <dbReference type="ARBA" id="ARBA00022538"/>
    </source>
</evidence>